<dbReference type="GeneTree" id="ENSGT00960000189285"/>
<dbReference type="Proteomes" id="UP000594220">
    <property type="component" value="Unplaced"/>
</dbReference>
<feature type="region of interest" description="Disordered" evidence="1">
    <location>
        <begin position="109"/>
        <end position="141"/>
    </location>
</feature>
<dbReference type="InterPro" id="IPR003309">
    <property type="entry name" value="SCAN_dom"/>
</dbReference>
<dbReference type="InterPro" id="IPR038269">
    <property type="entry name" value="SCAN_sf"/>
</dbReference>
<dbReference type="PANTHER" id="PTHR46888:SF1">
    <property type="entry name" value="RIBONUCLEASE H"/>
    <property type="match status" value="1"/>
</dbReference>
<evidence type="ECO:0000259" key="2">
    <source>
        <dbReference type="PROSITE" id="PS50804"/>
    </source>
</evidence>
<keyword evidence="4" id="KW-1185">Reference proteome</keyword>
<dbReference type="SMART" id="SM00431">
    <property type="entry name" value="SCAN"/>
    <property type="match status" value="1"/>
</dbReference>
<reference evidence="3" key="1">
    <citation type="submission" date="2025-08" db="UniProtKB">
        <authorList>
            <consortium name="Ensembl"/>
        </authorList>
    </citation>
    <scope>IDENTIFICATION</scope>
</reference>
<organism evidence="3 4">
    <name type="scientific">Crocodylus porosus</name>
    <name type="common">Saltwater crocodile</name>
    <name type="synonym">Estuarine crocodile</name>
    <dbReference type="NCBI Taxonomy" id="8502"/>
    <lineage>
        <taxon>Eukaryota</taxon>
        <taxon>Metazoa</taxon>
        <taxon>Chordata</taxon>
        <taxon>Craniata</taxon>
        <taxon>Vertebrata</taxon>
        <taxon>Euteleostomi</taxon>
        <taxon>Archelosauria</taxon>
        <taxon>Archosauria</taxon>
        <taxon>Crocodylia</taxon>
        <taxon>Longirostres</taxon>
        <taxon>Crocodylidae</taxon>
        <taxon>Crocodylus</taxon>
    </lineage>
</organism>
<reference evidence="3" key="2">
    <citation type="submission" date="2025-09" db="UniProtKB">
        <authorList>
            <consortium name="Ensembl"/>
        </authorList>
    </citation>
    <scope>IDENTIFICATION</scope>
</reference>
<name>A0A7M4E5V7_CROPO</name>
<evidence type="ECO:0000313" key="3">
    <source>
        <dbReference type="Ensembl" id="ENSCPRP00005004902.1"/>
    </source>
</evidence>
<dbReference type="PROSITE" id="PS50804">
    <property type="entry name" value="SCAN_BOX"/>
    <property type="match status" value="1"/>
</dbReference>
<sequence>MGWPPRSPDYDKVKSEILRRLDITPERHHQAFRREKSGEARAPRILWQHLADELDKWLRPESASKEEICGQVLMEQFMSDLDEDTQRWVKCRCPVSSREALRLAEQFDMAQGDRRKSSGTKGKVSTARQDKESRGNRRGSPTSLTCFLCRRKGTNDIGSIPRHLIPISSF</sequence>
<dbReference type="SUPFAM" id="SSF47353">
    <property type="entry name" value="Retrovirus capsid dimerization domain-like"/>
    <property type="match status" value="1"/>
</dbReference>
<proteinExistence type="predicted"/>
<protein>
    <recommendedName>
        <fullName evidence="2">SCAN box domain-containing protein</fullName>
    </recommendedName>
</protein>
<evidence type="ECO:0000313" key="4">
    <source>
        <dbReference type="Proteomes" id="UP000594220"/>
    </source>
</evidence>
<dbReference type="AlphaFoldDB" id="A0A7M4E5V7"/>
<dbReference type="Gene3D" id="1.10.4020.10">
    <property type="entry name" value="DNA breaking-rejoining enzymes"/>
    <property type="match status" value="1"/>
</dbReference>
<accession>A0A7M4E5V7</accession>
<evidence type="ECO:0000256" key="1">
    <source>
        <dbReference type="SAM" id="MobiDB-lite"/>
    </source>
</evidence>
<dbReference type="OMA" id="SKVEEPM"/>
<dbReference type="PANTHER" id="PTHR46888">
    <property type="entry name" value="ZINC KNUCKLE DOMAINCONTAINING PROTEIN-RELATED"/>
    <property type="match status" value="1"/>
</dbReference>
<dbReference type="Pfam" id="PF02023">
    <property type="entry name" value="SCAN"/>
    <property type="match status" value="1"/>
</dbReference>
<feature type="domain" description="SCAN box" evidence="2">
    <location>
        <begin position="29"/>
        <end position="108"/>
    </location>
</feature>
<dbReference type="Ensembl" id="ENSCPRT00005005733.1">
    <property type="protein sequence ID" value="ENSCPRP00005004902.1"/>
    <property type="gene ID" value="ENSCPRG00005003526.1"/>
</dbReference>